<gene>
    <name evidence="1" type="ORF">J3Q64DRAFT_1757785</name>
</gene>
<evidence type="ECO:0008006" key="3">
    <source>
        <dbReference type="Google" id="ProtNLM"/>
    </source>
</evidence>
<dbReference type="Proteomes" id="UP001448207">
    <property type="component" value="Unassembled WGS sequence"/>
</dbReference>
<evidence type="ECO:0000313" key="1">
    <source>
        <dbReference type="EMBL" id="KAL0080841.1"/>
    </source>
</evidence>
<reference evidence="1 2" key="1">
    <citation type="submission" date="2024-04" db="EMBL/GenBank/DDBJ databases">
        <title>Symmetric and asymmetric DNA N6-adenine methylation regulates different biological responses in Mucorales.</title>
        <authorList>
            <consortium name="Lawrence Berkeley National Laboratory"/>
            <person name="Lax C."/>
            <person name="Mondo S.J."/>
            <person name="Osorio-Concepcion M."/>
            <person name="Muszewska A."/>
            <person name="Corrochano-Luque M."/>
            <person name="Gutierrez G."/>
            <person name="Riley R."/>
            <person name="Lipzen A."/>
            <person name="Guo J."/>
            <person name="Hundley H."/>
            <person name="Amirebrahimi M."/>
            <person name="Ng V."/>
            <person name="Lorenzo-Gutierrez D."/>
            <person name="Binder U."/>
            <person name="Yang J."/>
            <person name="Song Y."/>
            <person name="Canovas D."/>
            <person name="Navarro E."/>
            <person name="Freitag M."/>
            <person name="Gabaldon T."/>
            <person name="Grigoriev I.V."/>
            <person name="Corrochano L.M."/>
            <person name="Nicolas F.E."/>
            <person name="Garre V."/>
        </authorList>
    </citation>
    <scope>NUCLEOTIDE SEQUENCE [LARGE SCALE GENOMIC DNA]</scope>
    <source>
        <strain evidence="1 2">L51</strain>
    </source>
</reference>
<dbReference type="EMBL" id="JBCLYO010000019">
    <property type="protein sequence ID" value="KAL0080841.1"/>
    <property type="molecule type" value="Genomic_DNA"/>
</dbReference>
<organism evidence="1 2">
    <name type="scientific">Phycomyces blakesleeanus</name>
    <dbReference type="NCBI Taxonomy" id="4837"/>
    <lineage>
        <taxon>Eukaryota</taxon>
        <taxon>Fungi</taxon>
        <taxon>Fungi incertae sedis</taxon>
        <taxon>Mucoromycota</taxon>
        <taxon>Mucoromycotina</taxon>
        <taxon>Mucoromycetes</taxon>
        <taxon>Mucorales</taxon>
        <taxon>Phycomycetaceae</taxon>
        <taxon>Phycomyces</taxon>
    </lineage>
</organism>
<protein>
    <recommendedName>
        <fullName evidence="3">Homeodomain-like DNA binding domain-containing transcription factor</fullName>
    </recommendedName>
</protein>
<name>A0ABR3AS23_PHYBL</name>
<keyword evidence="2" id="KW-1185">Reference proteome</keyword>
<evidence type="ECO:0000313" key="2">
    <source>
        <dbReference type="Proteomes" id="UP001448207"/>
    </source>
</evidence>
<accession>A0ABR3AS23</accession>
<comment type="caution">
    <text evidence="1">The sequence shown here is derived from an EMBL/GenBank/DDBJ whole genome shotgun (WGS) entry which is preliminary data.</text>
</comment>
<proteinExistence type="predicted"/>
<sequence>MSSFSAGFQLSHVYNICMIFTSKRSSIPLTPSQQIPASTEFFHENIFQNYKQFLLSFQRKKMAPVTPRTPRSNARNSLTQVAVGRVEQHLVVPAVTQEQRMEEMSTRLDNMSAMLGSLDNRFGQFIDVQRRNTETVGAIAMSLASTSRQVLPAVAPSAAPYFDRISEEETKVAVLALIREKIWKKDFRSNDPTEIVENEARRRWNVDERVDHPDNVAVVAYLREYIQPQPQAVSFWPGMVVSMVKSNYRYCHRKAHTLPEQRVDNNRRARIASRMKEIHPRRQDIYTRYWRVVDKEMGLTVEEDSEMAFFGAIQKGAMSDGESDTEELFPGFPVRMLKVARPSWRSDEFNKFLGLIDESMQSDYKAKGNAKPRMPRFLREEIYVAIPRWLISSLPPWAIKQ</sequence>